<sequence length="145" mass="15191">MPPVNPARSPIADPAPDPASSSLGDIFAEVSRDLSTLLRQEIELAKAEATTSVKRAGLGAGMFAGAWMAGNLALVFLSVALWWGLGAVMGRGWSALVVAVLWAVIAAVLAMRGRTEVRTVAGMPETVESIKKIPNALQGHEEKNS</sequence>
<evidence type="ECO:0000256" key="2">
    <source>
        <dbReference type="SAM" id="Phobius"/>
    </source>
</evidence>
<feature type="transmembrane region" description="Helical" evidence="2">
    <location>
        <begin position="64"/>
        <end position="85"/>
    </location>
</feature>
<proteinExistence type="predicted"/>
<keyword evidence="2" id="KW-1133">Transmembrane helix</keyword>
<dbReference type="EMBL" id="JAKGSG010000041">
    <property type="protein sequence ID" value="MCF4122290.1"/>
    <property type="molecule type" value="Genomic_DNA"/>
</dbReference>
<keyword evidence="2" id="KW-0472">Membrane</keyword>
<feature type="region of interest" description="Disordered" evidence="1">
    <location>
        <begin position="1"/>
        <end position="20"/>
    </location>
</feature>
<dbReference type="Pfam" id="PF07332">
    <property type="entry name" value="Phage_holin_3_6"/>
    <property type="match status" value="1"/>
</dbReference>
<dbReference type="Proteomes" id="UP001165405">
    <property type="component" value="Unassembled WGS sequence"/>
</dbReference>
<organism evidence="3 4">
    <name type="scientific">Antribacter soli</name>
    <dbReference type="NCBI Taxonomy" id="2910976"/>
    <lineage>
        <taxon>Bacteria</taxon>
        <taxon>Bacillati</taxon>
        <taxon>Actinomycetota</taxon>
        <taxon>Actinomycetes</taxon>
        <taxon>Micrococcales</taxon>
        <taxon>Promicromonosporaceae</taxon>
        <taxon>Antribacter</taxon>
    </lineage>
</organism>
<feature type="transmembrane region" description="Helical" evidence="2">
    <location>
        <begin position="91"/>
        <end position="111"/>
    </location>
</feature>
<dbReference type="AlphaFoldDB" id="A0AA41QF44"/>
<reference evidence="3" key="1">
    <citation type="submission" date="2022-01" db="EMBL/GenBank/DDBJ databases">
        <title>Antribacter sp. nov., isolated from Guizhou of China.</title>
        <authorList>
            <person name="Chengliang C."/>
            <person name="Ya Z."/>
        </authorList>
    </citation>
    <scope>NUCLEOTIDE SEQUENCE</scope>
    <source>
        <strain evidence="3">KLBMP 9083</strain>
    </source>
</reference>
<evidence type="ECO:0000313" key="3">
    <source>
        <dbReference type="EMBL" id="MCF4122290.1"/>
    </source>
</evidence>
<evidence type="ECO:0000256" key="1">
    <source>
        <dbReference type="SAM" id="MobiDB-lite"/>
    </source>
</evidence>
<evidence type="ECO:0000313" key="4">
    <source>
        <dbReference type="Proteomes" id="UP001165405"/>
    </source>
</evidence>
<keyword evidence="4" id="KW-1185">Reference proteome</keyword>
<protein>
    <submittedName>
        <fullName evidence="3">Phage holin family protein</fullName>
    </submittedName>
</protein>
<dbReference type="InterPro" id="IPR009937">
    <property type="entry name" value="Phage_holin_3_6"/>
</dbReference>
<keyword evidence="2" id="KW-0812">Transmembrane</keyword>
<gene>
    <name evidence="3" type="ORF">L1785_15025</name>
</gene>
<name>A0AA41QF44_9MICO</name>
<comment type="caution">
    <text evidence="3">The sequence shown here is derived from an EMBL/GenBank/DDBJ whole genome shotgun (WGS) entry which is preliminary data.</text>
</comment>
<accession>A0AA41QF44</accession>